<dbReference type="Proteomes" id="UP000271974">
    <property type="component" value="Unassembled WGS sequence"/>
</dbReference>
<protein>
    <submittedName>
        <fullName evidence="2">Uncharacterized protein</fullName>
    </submittedName>
</protein>
<name>A0A3S0ZKR8_ELYCH</name>
<organism evidence="2 3">
    <name type="scientific">Elysia chlorotica</name>
    <name type="common">Eastern emerald elysia</name>
    <name type="synonym">Sea slug</name>
    <dbReference type="NCBI Taxonomy" id="188477"/>
    <lineage>
        <taxon>Eukaryota</taxon>
        <taxon>Metazoa</taxon>
        <taxon>Spiralia</taxon>
        <taxon>Lophotrochozoa</taxon>
        <taxon>Mollusca</taxon>
        <taxon>Gastropoda</taxon>
        <taxon>Heterobranchia</taxon>
        <taxon>Euthyneura</taxon>
        <taxon>Panpulmonata</taxon>
        <taxon>Sacoglossa</taxon>
        <taxon>Placobranchoidea</taxon>
        <taxon>Plakobranchidae</taxon>
        <taxon>Elysia</taxon>
    </lineage>
</organism>
<feature type="region of interest" description="Disordered" evidence="1">
    <location>
        <begin position="80"/>
        <end position="129"/>
    </location>
</feature>
<evidence type="ECO:0000313" key="2">
    <source>
        <dbReference type="EMBL" id="RUS80032.1"/>
    </source>
</evidence>
<evidence type="ECO:0000256" key="1">
    <source>
        <dbReference type="SAM" id="MobiDB-lite"/>
    </source>
</evidence>
<sequence>ARLVPWLHLFTPVPVKVRTSLFEDSCYFSDSSSDCSLVETSGCLGKPQGAQSSMILRPQDGHEVCLNTNSTKQIGSAYPRNNYSMNEKSETIQRTTNASSWHQQSRESTTHGHFFIENGSPSANRKEQYSTDLNDSAGEAFSWDNIVQKTKDMAGGVVQWQSDVGETNKIIDVSVGSSANNTTEESPMYGRTGDKLSLEANWIPESYFYFGNSENGNFQYMCQSQQSQAVDPSQNGASGNLTFMSRVEYVVEEPVDVCRQSLFSEGANCLVRSDNLSLTNDQQNQIVDILPIKPSADSFGPEHKLPCATSLLMGSRVDEQVINGLGYPVGQICIERTVNTSRLKTLAALGYESNPSGRDGNRKEMTSSCPLTPGGPTSRSLSRGHRVKGLGDDRRPSSPLVIMERRAAAEGQATMSGVGQCPYTGADIFGQSALYTPFSSYAGSLLDSTRRHPQSSSEHPSTRPLVWEYESLLYAQNNHRHVYRHRHGETRLSSVGQSDAHDGIAEEESGDSVFLPDQPEPGSAVVTSNASASVQSKTFSTRDSAPSNPTFRDYGFRSHRRECDSNAAARVFAPTDPFEDILDEEKYKASWSIDLLNLNPDLTPVQDPECVLSSLAHIFEEDQGSQKSCCPPTYVRSTEHRHGSSLNYEFNCHPDSHILPDASAIIISHPHGGRKLVSSGFFSRHFHVGGNLYDTPTCMGSCGAPVISLAADGAELHVTSLVHAGNVTVNGITTGMGVEFFPPVQLSDIRYTE</sequence>
<dbReference type="AlphaFoldDB" id="A0A3S0ZKR8"/>
<evidence type="ECO:0000313" key="3">
    <source>
        <dbReference type="Proteomes" id="UP000271974"/>
    </source>
</evidence>
<feature type="compositionally biased region" description="Low complexity" evidence="1">
    <location>
        <begin position="523"/>
        <end position="536"/>
    </location>
</feature>
<feature type="compositionally biased region" description="Polar residues" evidence="1">
    <location>
        <begin position="366"/>
        <end position="381"/>
    </location>
</feature>
<feature type="compositionally biased region" description="Polar residues" evidence="1">
    <location>
        <begin position="80"/>
        <end position="103"/>
    </location>
</feature>
<dbReference type="OrthoDB" id="6162830at2759"/>
<dbReference type="EMBL" id="RQTK01000414">
    <property type="protein sequence ID" value="RUS80032.1"/>
    <property type="molecule type" value="Genomic_DNA"/>
</dbReference>
<keyword evidence="3" id="KW-1185">Reference proteome</keyword>
<comment type="caution">
    <text evidence="2">The sequence shown here is derived from an EMBL/GenBank/DDBJ whole genome shotgun (WGS) entry which is preliminary data.</text>
</comment>
<dbReference type="InterPro" id="IPR009003">
    <property type="entry name" value="Peptidase_S1_PA"/>
</dbReference>
<gene>
    <name evidence="2" type="ORF">EGW08_012202</name>
</gene>
<dbReference type="SUPFAM" id="SSF50494">
    <property type="entry name" value="Trypsin-like serine proteases"/>
    <property type="match status" value="1"/>
</dbReference>
<proteinExistence type="predicted"/>
<feature type="non-terminal residue" evidence="2">
    <location>
        <position position="1"/>
    </location>
</feature>
<feature type="compositionally biased region" description="Polar residues" evidence="1">
    <location>
        <begin position="537"/>
        <end position="550"/>
    </location>
</feature>
<feature type="region of interest" description="Disordered" evidence="1">
    <location>
        <begin position="505"/>
        <end position="553"/>
    </location>
</feature>
<reference evidence="2 3" key="1">
    <citation type="submission" date="2019-01" db="EMBL/GenBank/DDBJ databases">
        <title>A draft genome assembly of the solar-powered sea slug Elysia chlorotica.</title>
        <authorList>
            <person name="Cai H."/>
            <person name="Li Q."/>
            <person name="Fang X."/>
            <person name="Li J."/>
            <person name="Curtis N.E."/>
            <person name="Altenburger A."/>
            <person name="Shibata T."/>
            <person name="Feng M."/>
            <person name="Maeda T."/>
            <person name="Schwartz J.A."/>
            <person name="Shigenobu S."/>
            <person name="Lundholm N."/>
            <person name="Nishiyama T."/>
            <person name="Yang H."/>
            <person name="Hasebe M."/>
            <person name="Li S."/>
            <person name="Pierce S.K."/>
            <person name="Wang J."/>
        </authorList>
    </citation>
    <scope>NUCLEOTIDE SEQUENCE [LARGE SCALE GENOMIC DNA]</scope>
    <source>
        <strain evidence="2">EC2010</strain>
        <tissue evidence="2">Whole organism of an adult</tissue>
    </source>
</reference>
<accession>A0A3S0ZKR8</accession>
<feature type="region of interest" description="Disordered" evidence="1">
    <location>
        <begin position="351"/>
        <end position="397"/>
    </location>
</feature>